<gene>
    <name evidence="1" type="ORF">AA0119_g3143</name>
</gene>
<evidence type="ECO:0000313" key="1">
    <source>
        <dbReference type="EMBL" id="RYO05518.1"/>
    </source>
</evidence>
<organism evidence="1 2">
    <name type="scientific">Alternaria tenuissima</name>
    <dbReference type="NCBI Taxonomy" id="119927"/>
    <lineage>
        <taxon>Eukaryota</taxon>
        <taxon>Fungi</taxon>
        <taxon>Dikarya</taxon>
        <taxon>Ascomycota</taxon>
        <taxon>Pezizomycotina</taxon>
        <taxon>Dothideomycetes</taxon>
        <taxon>Pleosporomycetidae</taxon>
        <taxon>Pleosporales</taxon>
        <taxon>Pleosporineae</taxon>
        <taxon>Pleosporaceae</taxon>
        <taxon>Alternaria</taxon>
        <taxon>Alternaria sect. Alternaria</taxon>
        <taxon>Alternaria alternata complex</taxon>
    </lineage>
</organism>
<evidence type="ECO:0000313" key="2">
    <source>
        <dbReference type="Proteomes" id="UP000293195"/>
    </source>
</evidence>
<keyword evidence="2" id="KW-1185">Reference proteome</keyword>
<reference evidence="2" key="1">
    <citation type="journal article" date="2019" name="bioRxiv">
        <title>Genomics, evolutionary history and diagnostics of the Alternaria alternata species group including apple and Asian pear pathotypes.</title>
        <authorList>
            <person name="Armitage A.D."/>
            <person name="Cockerton H.M."/>
            <person name="Sreenivasaprasad S."/>
            <person name="Woodhall J.W."/>
            <person name="Lane C.R."/>
            <person name="Harrison R.J."/>
            <person name="Clarkson J.P."/>
        </authorList>
    </citation>
    <scope>NUCLEOTIDE SEQUENCE [LARGE SCALE GENOMIC DNA]</scope>
    <source>
        <strain evidence="2">FERA 635</strain>
    </source>
</reference>
<dbReference type="EMBL" id="PDXF01000008">
    <property type="protein sequence ID" value="RYO05518.1"/>
    <property type="molecule type" value="Genomic_DNA"/>
</dbReference>
<protein>
    <submittedName>
        <fullName evidence="1">Uncharacterized protein</fullName>
    </submittedName>
</protein>
<accession>A0ABY0GHD3</accession>
<sequence length="99" mass="11587">MPLVQVIADLFSKDPTEGPAAIICDIMTVDVEKREYSLSDRASPAVARFLTYHYEKAEDGFDDHGLEDELMADAYGDDWENRFYWLNWMDLWVRKFDTN</sequence>
<comment type="caution">
    <text evidence="1">The sequence shown here is derived from an EMBL/GenBank/DDBJ whole genome shotgun (WGS) entry which is preliminary data.</text>
</comment>
<proteinExistence type="predicted"/>
<name>A0ABY0GHD3_9PLEO</name>
<dbReference type="Proteomes" id="UP000293195">
    <property type="component" value="Unassembled WGS sequence"/>
</dbReference>